<comment type="similarity">
    <text evidence="3 7">Belongs to the metallo-beta-lactamase superfamily. Glyoxalase II family.</text>
</comment>
<feature type="domain" description="Metallo-beta-lactamase" evidence="8">
    <location>
        <begin position="12"/>
        <end position="184"/>
    </location>
</feature>
<evidence type="ECO:0000256" key="4">
    <source>
        <dbReference type="ARBA" id="ARBA00022723"/>
    </source>
</evidence>
<comment type="caution">
    <text evidence="9">The sequence shown here is derived from an EMBL/GenBank/DDBJ whole genome shotgun (WGS) entry which is preliminary data.</text>
</comment>
<comment type="subunit">
    <text evidence="7">Monomer.</text>
</comment>
<evidence type="ECO:0000259" key="8">
    <source>
        <dbReference type="SMART" id="SM00849"/>
    </source>
</evidence>
<accession>A0ABQ1IKJ4</accession>
<keyword evidence="10" id="KW-1185">Reference proteome</keyword>
<dbReference type="CDD" id="cd07723">
    <property type="entry name" value="hydroxyacylglutathione_hydrolase_MBL-fold"/>
    <property type="match status" value="1"/>
</dbReference>
<feature type="binding site" evidence="7">
    <location>
        <position position="57"/>
    </location>
    <ligand>
        <name>Zn(2+)</name>
        <dbReference type="ChEBI" id="CHEBI:29105"/>
        <label>2</label>
    </ligand>
</feature>
<protein>
    <recommendedName>
        <fullName evidence="7">Hydroxyacylglutathione hydrolase</fullName>
        <ecNumber evidence="7">3.1.2.6</ecNumber>
    </recommendedName>
    <alternativeName>
        <fullName evidence="7">Glyoxalase II</fullName>
        <shortName evidence="7">Glx II</shortName>
    </alternativeName>
</protein>
<feature type="binding site" evidence="7">
    <location>
        <position position="113"/>
    </location>
    <ligand>
        <name>Zn(2+)</name>
        <dbReference type="ChEBI" id="CHEBI:29105"/>
        <label>1</label>
    </ligand>
</feature>
<dbReference type="HAMAP" id="MF_01374">
    <property type="entry name" value="Glyoxalase_2"/>
    <property type="match status" value="1"/>
</dbReference>
<proteinExistence type="inferred from homology"/>
<dbReference type="Proteomes" id="UP000646152">
    <property type="component" value="Unassembled WGS sequence"/>
</dbReference>
<feature type="binding site" evidence="7">
    <location>
        <position position="146"/>
    </location>
    <ligand>
        <name>Zn(2+)</name>
        <dbReference type="ChEBI" id="CHEBI:29105"/>
        <label>1</label>
    </ligand>
</feature>
<comment type="cofactor">
    <cofactor evidence="7">
        <name>Zn(2+)</name>
        <dbReference type="ChEBI" id="CHEBI:29105"/>
    </cofactor>
    <text evidence="7">Binds 2 Zn(2+) ions per subunit.</text>
</comment>
<dbReference type="InterPro" id="IPR032282">
    <property type="entry name" value="HAGH_C"/>
</dbReference>
<dbReference type="PIRSF" id="PIRSF005457">
    <property type="entry name" value="Glx"/>
    <property type="match status" value="1"/>
</dbReference>
<evidence type="ECO:0000256" key="6">
    <source>
        <dbReference type="ARBA" id="ARBA00022833"/>
    </source>
</evidence>
<evidence type="ECO:0000256" key="3">
    <source>
        <dbReference type="ARBA" id="ARBA00006759"/>
    </source>
</evidence>
<dbReference type="Gene3D" id="3.60.15.10">
    <property type="entry name" value="Ribonuclease Z/Hydroxyacylglutathione hydrolase-like"/>
    <property type="match status" value="1"/>
</dbReference>
<feature type="binding site" evidence="7">
    <location>
        <position position="55"/>
    </location>
    <ligand>
        <name>Zn(2+)</name>
        <dbReference type="ChEBI" id="CHEBI:29105"/>
        <label>1</label>
    </ligand>
</feature>
<dbReference type="PANTHER" id="PTHR43705:SF1">
    <property type="entry name" value="HYDROXYACYLGLUTATHIONE HYDROLASE GLOB"/>
    <property type="match status" value="1"/>
</dbReference>
<evidence type="ECO:0000256" key="7">
    <source>
        <dbReference type="HAMAP-Rule" id="MF_01374"/>
    </source>
</evidence>
<reference evidence="10" key="1">
    <citation type="journal article" date="2019" name="Int. J. Syst. Evol. Microbiol.">
        <title>The Global Catalogue of Microorganisms (GCM) 10K type strain sequencing project: providing services to taxonomists for standard genome sequencing and annotation.</title>
        <authorList>
            <consortium name="The Broad Institute Genomics Platform"/>
            <consortium name="The Broad Institute Genome Sequencing Center for Infectious Disease"/>
            <person name="Wu L."/>
            <person name="Ma J."/>
        </authorList>
    </citation>
    <scope>NUCLEOTIDE SEQUENCE [LARGE SCALE GENOMIC DNA]</scope>
    <source>
        <strain evidence="10">CGMCC 1.15923</strain>
    </source>
</reference>
<feature type="binding site" evidence="7">
    <location>
        <position position="53"/>
    </location>
    <ligand>
        <name>Zn(2+)</name>
        <dbReference type="ChEBI" id="CHEBI:29105"/>
        <label>1</label>
    </ligand>
</feature>
<gene>
    <name evidence="7 9" type="primary">gloB</name>
    <name evidence="9" type="ORF">GCM10011502_18560</name>
</gene>
<dbReference type="InterPro" id="IPR017782">
    <property type="entry name" value="Hydroxyacylglutathione_Hdrlase"/>
</dbReference>
<dbReference type="Pfam" id="PF16123">
    <property type="entry name" value="HAGH_C"/>
    <property type="match status" value="1"/>
</dbReference>
<feature type="binding site" evidence="7">
    <location>
        <position position="146"/>
    </location>
    <ligand>
        <name>Zn(2+)</name>
        <dbReference type="ChEBI" id="CHEBI:29105"/>
        <label>2</label>
    </ligand>
</feature>
<comment type="function">
    <text evidence="7">Thiolesterase that catalyzes the hydrolysis of S-D-lactoyl-glutathione to form glutathione and D-lactic acid.</text>
</comment>
<dbReference type="InterPro" id="IPR050110">
    <property type="entry name" value="Glyoxalase_II_hydrolase"/>
</dbReference>
<dbReference type="InterPro" id="IPR035680">
    <property type="entry name" value="Clx_II_MBL"/>
</dbReference>
<feature type="binding site" evidence="7">
    <location>
        <position position="58"/>
    </location>
    <ligand>
        <name>Zn(2+)</name>
        <dbReference type="ChEBI" id="CHEBI:29105"/>
        <label>2</label>
    </ligand>
</feature>
<dbReference type="SUPFAM" id="SSF56281">
    <property type="entry name" value="Metallo-hydrolase/oxidoreductase"/>
    <property type="match status" value="1"/>
</dbReference>
<dbReference type="PANTHER" id="PTHR43705">
    <property type="entry name" value="HYDROXYACYLGLUTATHIONE HYDROLASE"/>
    <property type="match status" value="1"/>
</dbReference>
<organism evidence="9 10">
    <name type="scientific">Oceanisphaera marina</name>
    <dbReference type="NCBI Taxonomy" id="2017550"/>
    <lineage>
        <taxon>Bacteria</taxon>
        <taxon>Pseudomonadati</taxon>
        <taxon>Pseudomonadota</taxon>
        <taxon>Gammaproteobacteria</taxon>
        <taxon>Aeromonadales</taxon>
        <taxon>Aeromonadaceae</taxon>
        <taxon>Oceanisphaera</taxon>
    </lineage>
</organism>
<evidence type="ECO:0000313" key="9">
    <source>
        <dbReference type="EMBL" id="GGB45504.1"/>
    </source>
</evidence>
<evidence type="ECO:0000256" key="2">
    <source>
        <dbReference type="ARBA" id="ARBA00004963"/>
    </source>
</evidence>
<dbReference type="Pfam" id="PF00753">
    <property type="entry name" value="Lactamase_B"/>
    <property type="match status" value="1"/>
</dbReference>
<comment type="catalytic activity">
    <reaction evidence="1 7">
        <text>an S-(2-hydroxyacyl)glutathione + H2O = a 2-hydroxy carboxylate + glutathione + H(+)</text>
        <dbReference type="Rhea" id="RHEA:21864"/>
        <dbReference type="ChEBI" id="CHEBI:15377"/>
        <dbReference type="ChEBI" id="CHEBI:15378"/>
        <dbReference type="ChEBI" id="CHEBI:57925"/>
        <dbReference type="ChEBI" id="CHEBI:58896"/>
        <dbReference type="ChEBI" id="CHEBI:71261"/>
        <dbReference type="EC" id="3.1.2.6"/>
    </reaction>
</comment>
<name>A0ABQ1IKJ4_9GAMM</name>
<evidence type="ECO:0000256" key="1">
    <source>
        <dbReference type="ARBA" id="ARBA00001623"/>
    </source>
</evidence>
<comment type="pathway">
    <text evidence="2 7">Secondary metabolite metabolism; methylglyoxal degradation; (R)-lactate from methylglyoxal: step 2/2.</text>
</comment>
<sequence length="272" mass="29694">MVNISAIPAFQDNYIWLLTNNKQAVVVDPGQAAPVERVLAERELTLTSILITHHHHDHTGGVKPLLANWPDAKVYAPANRPLPAQNAIAVDEGDKVALPELGLEFEVMAVPGHTLDHIAYVEPDGIAGEPLSGEPLPGEPLLFCGDTLFSGGCGRLFEGTAAQMHHSLTRFAALPDNTRVYCAHEYTQSNLAFCHTVEKNNAELQKYLQKVAKLRQLGIPTLPSSIGLEKAINVFLRPHLDGVKATVQAHAGAELNENIEVFAALRRWKDDF</sequence>
<dbReference type="InterPro" id="IPR036866">
    <property type="entry name" value="RibonucZ/Hydroxyglut_hydro"/>
</dbReference>
<evidence type="ECO:0000313" key="10">
    <source>
        <dbReference type="Proteomes" id="UP000646152"/>
    </source>
</evidence>
<keyword evidence="5 7" id="KW-0378">Hydrolase</keyword>
<keyword evidence="6 7" id="KW-0862">Zinc</keyword>
<dbReference type="RefSeq" id="WP_188629835.1">
    <property type="nucleotide sequence ID" value="NZ_BMKE01000013.1"/>
</dbReference>
<evidence type="ECO:0000256" key="5">
    <source>
        <dbReference type="ARBA" id="ARBA00022801"/>
    </source>
</evidence>
<dbReference type="EMBL" id="BMKE01000013">
    <property type="protein sequence ID" value="GGB45504.1"/>
    <property type="molecule type" value="Genomic_DNA"/>
</dbReference>
<dbReference type="GO" id="GO:0016787">
    <property type="term" value="F:hydrolase activity"/>
    <property type="evidence" value="ECO:0007669"/>
    <property type="project" value="UniProtKB-KW"/>
</dbReference>
<keyword evidence="4 7" id="KW-0479">Metal-binding</keyword>
<dbReference type="InterPro" id="IPR001279">
    <property type="entry name" value="Metallo-B-lactamas"/>
</dbReference>
<dbReference type="NCBIfam" id="TIGR03413">
    <property type="entry name" value="GSH_gloB"/>
    <property type="match status" value="1"/>
</dbReference>
<feature type="binding site" evidence="7">
    <location>
        <position position="184"/>
    </location>
    <ligand>
        <name>Zn(2+)</name>
        <dbReference type="ChEBI" id="CHEBI:29105"/>
        <label>2</label>
    </ligand>
</feature>
<dbReference type="SMART" id="SM00849">
    <property type="entry name" value="Lactamase_B"/>
    <property type="match status" value="1"/>
</dbReference>
<dbReference type="EC" id="3.1.2.6" evidence="7"/>